<evidence type="ECO:0000256" key="5">
    <source>
        <dbReference type="SAM" id="MobiDB-lite"/>
    </source>
</evidence>
<keyword evidence="2" id="KW-0547">Nucleotide-binding</keyword>
<keyword evidence="7" id="KW-1185">Reference proteome</keyword>
<gene>
    <name evidence="6" type="ORF">R5R35_014357</name>
</gene>
<dbReference type="Proteomes" id="UP001378592">
    <property type="component" value="Unassembled WGS sequence"/>
</dbReference>
<evidence type="ECO:0000313" key="7">
    <source>
        <dbReference type="Proteomes" id="UP001378592"/>
    </source>
</evidence>
<dbReference type="GO" id="GO:0006139">
    <property type="term" value="P:nucleobase-containing compound metabolic process"/>
    <property type="evidence" value="ECO:0007669"/>
    <property type="project" value="InterPro"/>
</dbReference>
<evidence type="ECO:0000256" key="1">
    <source>
        <dbReference type="ARBA" id="ARBA00022679"/>
    </source>
</evidence>
<dbReference type="PANTHER" id="PTHR23359">
    <property type="entry name" value="NUCLEOTIDE KINASE"/>
    <property type="match status" value="1"/>
</dbReference>
<keyword evidence="3" id="KW-0418">Kinase</keyword>
<evidence type="ECO:0000256" key="2">
    <source>
        <dbReference type="ARBA" id="ARBA00022741"/>
    </source>
</evidence>
<sequence>MEPEEDEQIDEETENILKNRRMGETMTYCPVAYGTSHVLWKGKDDLLTKYKGKVYTFSDEEAMEKFMNEPWSYVKRHKPEKFLSPLRICIVGPAGSGKTSVGKLLARSLGLFHKDLALEINRTLIPKCKPLGRKAQYLEGRYIKNESFVRPSEETLQGEQPQIEGNEGEQSQINESENEINIDVENRKLRESVEQYLTDGTPMPETLLSKILAPLWNDEPYLCNGFVLSGFPWHPEDVDIMKKNYFIPDMIIYLSIPNEEIVKSRLLQEMKEFHEKEIAKQKRKAEKEQARLAALAAEGAHDSSSLHLELQDFLFKHLQQALPYEQVGEHDEITPGENEFEGEEEEDLQEILRMQYEDDIQEWFLSDMEKLENIRTLAEEHGFNWLEINAVNEMQDVCLRIVHEVYPLTLRSSSTFEQTFPITFEEAEQLLKTGYYFLSQFGRWCPVQLAAKETPIQLFEPMNQKAQVFPVIHRRFIYFLGGLENLTLFQKDPLKYISNAQALPSIPVKIGIIGPPKSGKSSLAKRLSTELNIKVITIGQAIRYVLEDLSWTELALAVDDVLREGEVIPAKMAMRCVEAASMDPRSATQGYVFDGFPATTDQINEMASLNLFPYLIINLDCNLLTCVSRLRSQDETFFSRTPIFSSQLLQHKYSCWYPIFSQVKRQLNTEYHNVETLDANHVIWWLYKRTTDHLYKIMKSIYDYYADVTIGKPGKLEYMCITPNEFKDRQSKYLHFCPGCLQNGRLISGGTPPDKKGLVQYKVHFYWICESHFDEFLKNPLEFIPPTNTSELPDHLPHIPTEDDEDLELVNDGYCIVTYADSIPERILQKGSPEFSVIYGNKKYMFASAEQREKFLSDPSYYGDKKICMLPLRMPAMNVLRFPTLGFLEQTVSTHLHSALLGVGTERPKYPGLPLDLSAAIYMGYYLKLINSATSAAQTEMLTKAQEEFLHRCNILKKFCHKTKIRNPLLHPEDGEENIPKTAFSEDDL</sequence>
<name>A0AAN9W003_9ORTH</name>
<feature type="region of interest" description="Disordered" evidence="5">
    <location>
        <begin position="150"/>
        <end position="176"/>
    </location>
</feature>
<keyword evidence="4" id="KW-0175">Coiled coil</keyword>
<evidence type="ECO:0000256" key="4">
    <source>
        <dbReference type="SAM" id="Coils"/>
    </source>
</evidence>
<evidence type="ECO:0000313" key="6">
    <source>
        <dbReference type="EMBL" id="KAK7866493.1"/>
    </source>
</evidence>
<protein>
    <submittedName>
        <fullName evidence="6">Uncharacterized protein</fullName>
    </submittedName>
</protein>
<comment type="caution">
    <text evidence="6">The sequence shown here is derived from an EMBL/GenBank/DDBJ whole genome shotgun (WGS) entry which is preliminary data.</text>
</comment>
<evidence type="ECO:0000256" key="3">
    <source>
        <dbReference type="ARBA" id="ARBA00022777"/>
    </source>
</evidence>
<dbReference type="EMBL" id="JAZDUA010000146">
    <property type="protein sequence ID" value="KAK7866493.1"/>
    <property type="molecule type" value="Genomic_DNA"/>
</dbReference>
<feature type="coiled-coil region" evidence="4">
    <location>
        <begin position="264"/>
        <end position="298"/>
    </location>
</feature>
<keyword evidence="1" id="KW-0808">Transferase</keyword>
<dbReference type="GO" id="GO:0005524">
    <property type="term" value="F:ATP binding"/>
    <property type="evidence" value="ECO:0007669"/>
    <property type="project" value="InterPro"/>
</dbReference>
<dbReference type="Gene3D" id="3.40.50.300">
    <property type="entry name" value="P-loop containing nucleotide triphosphate hydrolases"/>
    <property type="match status" value="2"/>
</dbReference>
<dbReference type="AlphaFoldDB" id="A0AAN9W003"/>
<dbReference type="InterPro" id="IPR027417">
    <property type="entry name" value="P-loop_NTPase"/>
</dbReference>
<organism evidence="6 7">
    <name type="scientific">Gryllus longicercus</name>
    <dbReference type="NCBI Taxonomy" id="2509291"/>
    <lineage>
        <taxon>Eukaryota</taxon>
        <taxon>Metazoa</taxon>
        <taxon>Ecdysozoa</taxon>
        <taxon>Arthropoda</taxon>
        <taxon>Hexapoda</taxon>
        <taxon>Insecta</taxon>
        <taxon>Pterygota</taxon>
        <taxon>Neoptera</taxon>
        <taxon>Polyneoptera</taxon>
        <taxon>Orthoptera</taxon>
        <taxon>Ensifera</taxon>
        <taxon>Gryllidea</taxon>
        <taxon>Grylloidea</taxon>
        <taxon>Gryllidae</taxon>
        <taxon>Gryllinae</taxon>
        <taxon>Gryllus</taxon>
    </lineage>
</organism>
<dbReference type="SUPFAM" id="SSF52540">
    <property type="entry name" value="P-loop containing nucleoside triphosphate hydrolases"/>
    <property type="match status" value="3"/>
</dbReference>
<feature type="region of interest" description="Disordered" evidence="5">
    <location>
        <begin position="970"/>
        <end position="989"/>
    </location>
</feature>
<reference evidence="6 7" key="1">
    <citation type="submission" date="2024-03" db="EMBL/GenBank/DDBJ databases">
        <title>The genome assembly and annotation of the cricket Gryllus longicercus Weissman &amp; Gray.</title>
        <authorList>
            <person name="Szrajer S."/>
            <person name="Gray D."/>
            <person name="Ylla G."/>
        </authorList>
    </citation>
    <scope>NUCLEOTIDE SEQUENCE [LARGE SCALE GENOMIC DNA]</scope>
    <source>
        <strain evidence="6">DAG 2021-001</strain>
        <tissue evidence="6">Whole body minus gut</tissue>
    </source>
</reference>
<proteinExistence type="predicted"/>
<dbReference type="InterPro" id="IPR000850">
    <property type="entry name" value="Adenylat/UMP-CMP_kin"/>
</dbReference>
<dbReference type="GO" id="GO:0019205">
    <property type="term" value="F:nucleobase-containing compound kinase activity"/>
    <property type="evidence" value="ECO:0007669"/>
    <property type="project" value="InterPro"/>
</dbReference>
<dbReference type="Pfam" id="PF00406">
    <property type="entry name" value="ADK"/>
    <property type="match status" value="1"/>
</dbReference>
<accession>A0AAN9W003</accession>